<feature type="compositionally biased region" description="Polar residues" evidence="1">
    <location>
        <begin position="318"/>
        <end position="333"/>
    </location>
</feature>
<dbReference type="SMART" id="SM00220">
    <property type="entry name" value="S_TKc"/>
    <property type="match status" value="1"/>
</dbReference>
<evidence type="ECO:0000313" key="3">
    <source>
        <dbReference type="EMBL" id="CAE7094418.1"/>
    </source>
</evidence>
<dbReference type="PROSITE" id="PS50011">
    <property type="entry name" value="PROTEIN_KINASE_DOM"/>
    <property type="match status" value="1"/>
</dbReference>
<sequence length="696" mass="76823">MQNPRTGLSLRIDTDVGKSHHLPSSTSGPSVSDALWRTPVTPSTPGLLSSTTSASNQTPVTPTSGAPWTPTVESIVSPGPLDIDIINYTNVVHGGEPKEHGTFASISRLGNSVRGLLRSKSLYEKDTQLGSVTASLIERDLRDWSIVEDVLRRASTTSANTSSVLKVIVRKLMAANVFEQLSAGRVGLLPYHYFFPDLIVMELWAILMKRPSSVLYERATRADFLAELERAISSPYIEMVAADRVITVIATAIHEFPYQKGTDRLKQLWGKLGAQRVLDKAPIHPEDPLYSPGSLLGPIRGISLDETTVPTPYYASQAPPNSLQPSSRPTEQSRVGCDDAFYSAKAVKYPLTNMKLHAKRQNRVVPEVVVEEDEDVELPPPYSPSQVASTSASSRMPSVVDTYPFAKGYANDVGPDIDIDSLEPHPFARGAFGDVRRASLRNGTPVAIKCLRFYTQAQDTGRHKLEKKSLKEIRVWSFLNHDNVLPLLGLCIVNNELGMVSELMPNGNIQDYIRNNPSANRYQLAIRICTGLVYLHEHPKHVVHGDLKALNVVVDAHGVPKLTDFGLAQMIRAEDSTERSSSCAGGTSRWMAPELIGSDSPNAPCGKPSFASDVHALGMTIYEIFSGTLPFFGLKREPQVILAIMNRELPERIPGIFTDELWDLLHQCWRYKAQERPTARQVLHALQELHRRQTPV</sequence>
<dbReference type="InterPro" id="IPR008271">
    <property type="entry name" value="Ser/Thr_kinase_AS"/>
</dbReference>
<dbReference type="Gene3D" id="1.10.510.10">
    <property type="entry name" value="Transferase(Phosphotransferase) domain 1"/>
    <property type="match status" value="1"/>
</dbReference>
<proteinExistence type="predicted"/>
<feature type="region of interest" description="Disordered" evidence="1">
    <location>
        <begin position="310"/>
        <end position="334"/>
    </location>
</feature>
<dbReference type="Pfam" id="PF07714">
    <property type="entry name" value="PK_Tyr_Ser-Thr"/>
    <property type="match status" value="1"/>
</dbReference>
<dbReference type="GO" id="GO:0004674">
    <property type="term" value="F:protein serine/threonine kinase activity"/>
    <property type="evidence" value="ECO:0007669"/>
    <property type="project" value="TreeGrafter"/>
</dbReference>
<dbReference type="GO" id="GO:0005524">
    <property type="term" value="F:ATP binding"/>
    <property type="evidence" value="ECO:0007669"/>
    <property type="project" value="InterPro"/>
</dbReference>
<feature type="region of interest" description="Disordered" evidence="1">
    <location>
        <begin position="1"/>
        <end position="71"/>
    </location>
</feature>
<feature type="compositionally biased region" description="Low complexity" evidence="1">
    <location>
        <begin position="38"/>
        <end position="55"/>
    </location>
</feature>
<feature type="domain" description="Protein kinase" evidence="2">
    <location>
        <begin position="421"/>
        <end position="687"/>
    </location>
</feature>
<dbReference type="PROSITE" id="PS00108">
    <property type="entry name" value="PROTEIN_KINASE_ST"/>
    <property type="match status" value="1"/>
</dbReference>
<evidence type="ECO:0000313" key="4">
    <source>
        <dbReference type="Proteomes" id="UP000663827"/>
    </source>
</evidence>
<name>A0A8H3DVK1_9AGAM</name>
<comment type="caution">
    <text evidence="3">The sequence shown here is derived from an EMBL/GenBank/DDBJ whole genome shotgun (WGS) entry which is preliminary data.</text>
</comment>
<accession>A0A8H3DVK1</accession>
<dbReference type="InterPro" id="IPR000719">
    <property type="entry name" value="Prot_kinase_dom"/>
</dbReference>
<dbReference type="SUPFAM" id="SSF56112">
    <property type="entry name" value="Protein kinase-like (PK-like)"/>
    <property type="match status" value="1"/>
</dbReference>
<dbReference type="InterPro" id="IPR001245">
    <property type="entry name" value="Ser-Thr/Tyr_kinase_cat_dom"/>
</dbReference>
<dbReference type="Proteomes" id="UP000663827">
    <property type="component" value="Unassembled WGS sequence"/>
</dbReference>
<organism evidence="3 4">
    <name type="scientific">Rhizoctonia solani</name>
    <dbReference type="NCBI Taxonomy" id="456999"/>
    <lineage>
        <taxon>Eukaryota</taxon>
        <taxon>Fungi</taxon>
        <taxon>Dikarya</taxon>
        <taxon>Basidiomycota</taxon>
        <taxon>Agaricomycotina</taxon>
        <taxon>Agaricomycetes</taxon>
        <taxon>Cantharellales</taxon>
        <taxon>Ceratobasidiaceae</taxon>
        <taxon>Rhizoctonia</taxon>
    </lineage>
</organism>
<dbReference type="AlphaFoldDB" id="A0A8H3DVK1"/>
<reference evidence="3" key="1">
    <citation type="submission" date="2021-01" db="EMBL/GenBank/DDBJ databases">
        <authorList>
            <person name="Kaushik A."/>
        </authorList>
    </citation>
    <scope>NUCLEOTIDE SEQUENCE</scope>
    <source>
        <strain evidence="3">AG5</strain>
    </source>
</reference>
<dbReference type="InterPro" id="IPR008942">
    <property type="entry name" value="ENTH_VHS"/>
</dbReference>
<evidence type="ECO:0000256" key="1">
    <source>
        <dbReference type="SAM" id="MobiDB-lite"/>
    </source>
</evidence>
<gene>
    <name evidence="3" type="ORF">RDB_LOCUS35152</name>
</gene>
<feature type="compositionally biased region" description="Polar residues" evidence="1">
    <location>
        <begin position="56"/>
        <end position="71"/>
    </location>
</feature>
<dbReference type="InterPro" id="IPR051681">
    <property type="entry name" value="Ser/Thr_Kinases-Pseudokinases"/>
</dbReference>
<dbReference type="InterPro" id="IPR011009">
    <property type="entry name" value="Kinase-like_dom_sf"/>
</dbReference>
<dbReference type="Gene3D" id="1.25.40.90">
    <property type="match status" value="1"/>
</dbReference>
<protein>
    <recommendedName>
        <fullName evidence="2">Protein kinase domain-containing protein</fullName>
    </recommendedName>
</protein>
<dbReference type="EMBL" id="CAJNJQ010000688">
    <property type="protein sequence ID" value="CAE7094418.1"/>
    <property type="molecule type" value="Genomic_DNA"/>
</dbReference>
<dbReference type="PANTHER" id="PTHR44329">
    <property type="entry name" value="SERINE/THREONINE-PROTEIN KINASE TNNI3K-RELATED"/>
    <property type="match status" value="1"/>
</dbReference>
<evidence type="ECO:0000259" key="2">
    <source>
        <dbReference type="PROSITE" id="PS50011"/>
    </source>
</evidence>